<protein>
    <submittedName>
        <fullName evidence="1">Uncharacterized protein</fullName>
    </submittedName>
</protein>
<dbReference type="eggNOG" id="ENOG5032ZAK">
    <property type="taxonomic scope" value="Bacteria"/>
</dbReference>
<evidence type="ECO:0000313" key="1">
    <source>
        <dbReference type="EMBL" id="SEM05676.1"/>
    </source>
</evidence>
<name>A0A1H7V923_STRJI</name>
<accession>A0A1H7V923</accession>
<dbReference type="EMBL" id="FOAZ01000017">
    <property type="protein sequence ID" value="SEM05676.1"/>
    <property type="molecule type" value="Genomic_DNA"/>
</dbReference>
<keyword evidence="2" id="KW-1185">Reference proteome</keyword>
<organism evidence="1 2">
    <name type="scientific">Streptacidiphilus jiangxiensis</name>
    <dbReference type="NCBI Taxonomy" id="235985"/>
    <lineage>
        <taxon>Bacteria</taxon>
        <taxon>Bacillati</taxon>
        <taxon>Actinomycetota</taxon>
        <taxon>Actinomycetes</taxon>
        <taxon>Kitasatosporales</taxon>
        <taxon>Streptomycetaceae</taxon>
        <taxon>Streptacidiphilus</taxon>
    </lineage>
</organism>
<sequence>MAGMTTPDEAAAGLRSTATLWSNGRCPAAALADAACDALVAGLDTPGLRELAAVNHRDADYDVPRLLPTAMKELGLTLHPHGSPAAQESWARLLAADTLAGRLTPRELADEIHLQFGHRLPPAETLASLSDEYHQLEYTGRTAASVDAEVLAEARRLAGSAGGEA</sequence>
<reference evidence="2" key="1">
    <citation type="submission" date="2016-10" db="EMBL/GenBank/DDBJ databases">
        <authorList>
            <person name="Varghese N."/>
        </authorList>
    </citation>
    <scope>NUCLEOTIDE SEQUENCE [LARGE SCALE GENOMIC DNA]</scope>
    <source>
        <strain evidence="2">DSM 45096 / BCRC 16803 / CGMCC 4.1857 / CIP 109030 / JCM 12277 / KCTC 19219 / NBRC 100920 / 33214</strain>
    </source>
</reference>
<evidence type="ECO:0000313" key="2">
    <source>
        <dbReference type="Proteomes" id="UP000183015"/>
    </source>
</evidence>
<proteinExistence type="predicted"/>
<dbReference type="AlphaFoldDB" id="A0A1H7V923"/>
<gene>
    <name evidence="1" type="ORF">SAMN05414137_117169</name>
</gene>
<dbReference type="STRING" id="235985.SAMN05414137_117169"/>
<dbReference type="Proteomes" id="UP000183015">
    <property type="component" value="Unassembled WGS sequence"/>
</dbReference>